<evidence type="ECO:0000259" key="12">
    <source>
        <dbReference type="SMART" id="SM01016"/>
    </source>
</evidence>
<evidence type="ECO:0000256" key="1">
    <source>
        <dbReference type="ARBA" id="ARBA00005594"/>
    </source>
</evidence>
<keyword evidence="6 8" id="KW-0030">Aminoacyl-tRNA synthetase</keyword>
<dbReference type="Proteomes" id="UP000177376">
    <property type="component" value="Unassembled WGS sequence"/>
</dbReference>
<evidence type="ECO:0000256" key="2">
    <source>
        <dbReference type="ARBA" id="ARBA00022598"/>
    </source>
</evidence>
<dbReference type="InterPro" id="IPR009080">
    <property type="entry name" value="tRNAsynth_Ia_anticodon-bd"/>
</dbReference>
<keyword evidence="10" id="KW-0175">Coiled coil</keyword>
<keyword evidence="2 8" id="KW-0436">Ligase</keyword>
<dbReference type="GO" id="GO:0004814">
    <property type="term" value="F:arginine-tRNA ligase activity"/>
    <property type="evidence" value="ECO:0007669"/>
    <property type="project" value="UniProtKB-UniRule"/>
</dbReference>
<dbReference type="Pfam" id="PF05746">
    <property type="entry name" value="DALR_1"/>
    <property type="match status" value="1"/>
</dbReference>
<organism evidence="13 14">
    <name type="scientific">Candidatus Buchananbacteria bacterium RIFCSPLOWO2_01_FULL_39_33</name>
    <dbReference type="NCBI Taxonomy" id="1797543"/>
    <lineage>
        <taxon>Bacteria</taxon>
        <taxon>Candidatus Buchananiibacteriota</taxon>
    </lineage>
</organism>
<dbReference type="GO" id="GO:0005524">
    <property type="term" value="F:ATP binding"/>
    <property type="evidence" value="ECO:0007669"/>
    <property type="project" value="UniProtKB-UniRule"/>
</dbReference>
<dbReference type="InterPro" id="IPR005148">
    <property type="entry name" value="Arg-tRNA-synth_N"/>
</dbReference>
<comment type="subcellular location">
    <subcellularLocation>
        <location evidence="8">Cytoplasm</location>
    </subcellularLocation>
</comment>
<comment type="similarity">
    <text evidence="1 8 9">Belongs to the class-I aminoacyl-tRNA synthetase family.</text>
</comment>
<accession>A0A1G1YK49</accession>
<dbReference type="InterPro" id="IPR008909">
    <property type="entry name" value="DALR_anticod-bd"/>
</dbReference>
<protein>
    <recommendedName>
        <fullName evidence="8">Arginine--tRNA ligase</fullName>
        <ecNumber evidence="8">6.1.1.19</ecNumber>
    </recommendedName>
    <alternativeName>
        <fullName evidence="8">Arginyl-tRNA synthetase</fullName>
        <shortName evidence="8">ArgRS</shortName>
    </alternativeName>
</protein>
<dbReference type="NCBIfam" id="TIGR00456">
    <property type="entry name" value="argS"/>
    <property type="match status" value="1"/>
</dbReference>
<evidence type="ECO:0000256" key="8">
    <source>
        <dbReference type="HAMAP-Rule" id="MF_00123"/>
    </source>
</evidence>
<dbReference type="Gene3D" id="3.30.1360.70">
    <property type="entry name" value="Arginyl tRNA synthetase N-terminal domain"/>
    <property type="match status" value="1"/>
</dbReference>
<dbReference type="Pfam" id="PF00750">
    <property type="entry name" value="tRNA-synt_1d"/>
    <property type="match status" value="1"/>
</dbReference>
<name>A0A1G1YK49_9BACT</name>
<evidence type="ECO:0000313" key="13">
    <source>
        <dbReference type="EMBL" id="OGY52728.1"/>
    </source>
</evidence>
<proteinExistence type="inferred from homology"/>
<dbReference type="InterPro" id="IPR035684">
    <property type="entry name" value="ArgRS_core"/>
</dbReference>
<comment type="catalytic activity">
    <reaction evidence="7 8">
        <text>tRNA(Arg) + L-arginine + ATP = L-arginyl-tRNA(Arg) + AMP + diphosphate</text>
        <dbReference type="Rhea" id="RHEA:20301"/>
        <dbReference type="Rhea" id="RHEA-COMP:9658"/>
        <dbReference type="Rhea" id="RHEA-COMP:9673"/>
        <dbReference type="ChEBI" id="CHEBI:30616"/>
        <dbReference type="ChEBI" id="CHEBI:32682"/>
        <dbReference type="ChEBI" id="CHEBI:33019"/>
        <dbReference type="ChEBI" id="CHEBI:78442"/>
        <dbReference type="ChEBI" id="CHEBI:78513"/>
        <dbReference type="ChEBI" id="CHEBI:456215"/>
        <dbReference type="EC" id="6.1.1.19"/>
    </reaction>
</comment>
<dbReference type="PANTHER" id="PTHR11956:SF5">
    <property type="entry name" value="ARGININE--TRNA LIGASE, CYTOPLASMIC"/>
    <property type="match status" value="1"/>
</dbReference>
<evidence type="ECO:0000256" key="10">
    <source>
        <dbReference type="SAM" id="Coils"/>
    </source>
</evidence>
<dbReference type="PANTHER" id="PTHR11956">
    <property type="entry name" value="ARGINYL-TRNA SYNTHETASE"/>
    <property type="match status" value="1"/>
</dbReference>
<dbReference type="EMBL" id="MHIM01000012">
    <property type="protein sequence ID" value="OGY52728.1"/>
    <property type="molecule type" value="Genomic_DNA"/>
</dbReference>
<dbReference type="InterPro" id="IPR014729">
    <property type="entry name" value="Rossmann-like_a/b/a_fold"/>
</dbReference>
<comment type="subunit">
    <text evidence="8">Monomer.</text>
</comment>
<dbReference type="GO" id="GO:0005737">
    <property type="term" value="C:cytoplasm"/>
    <property type="evidence" value="ECO:0007669"/>
    <property type="project" value="UniProtKB-SubCell"/>
</dbReference>
<evidence type="ECO:0000256" key="4">
    <source>
        <dbReference type="ARBA" id="ARBA00022840"/>
    </source>
</evidence>
<dbReference type="Gene3D" id="1.10.730.10">
    <property type="entry name" value="Isoleucyl-tRNA Synthetase, Domain 1"/>
    <property type="match status" value="1"/>
</dbReference>
<dbReference type="AlphaFoldDB" id="A0A1G1YK49"/>
<evidence type="ECO:0000259" key="11">
    <source>
        <dbReference type="SMART" id="SM00836"/>
    </source>
</evidence>
<feature type="domain" description="Arginyl tRNA synthetase N-terminal" evidence="12">
    <location>
        <begin position="10"/>
        <end position="88"/>
    </location>
</feature>
<dbReference type="PRINTS" id="PR01038">
    <property type="entry name" value="TRNASYNTHARG"/>
</dbReference>
<dbReference type="Pfam" id="PF03485">
    <property type="entry name" value="Arg_tRNA_synt_N"/>
    <property type="match status" value="1"/>
</dbReference>
<keyword evidence="3 8" id="KW-0547">Nucleotide-binding</keyword>
<dbReference type="SUPFAM" id="SSF55190">
    <property type="entry name" value="Arginyl-tRNA synthetase (ArgRS), N-terminal 'additional' domain"/>
    <property type="match status" value="1"/>
</dbReference>
<reference evidence="13 14" key="1">
    <citation type="journal article" date="2016" name="Nat. Commun.">
        <title>Thousands of microbial genomes shed light on interconnected biogeochemical processes in an aquifer system.</title>
        <authorList>
            <person name="Anantharaman K."/>
            <person name="Brown C.T."/>
            <person name="Hug L.A."/>
            <person name="Sharon I."/>
            <person name="Castelle C.J."/>
            <person name="Probst A.J."/>
            <person name="Thomas B.C."/>
            <person name="Singh A."/>
            <person name="Wilkins M.J."/>
            <person name="Karaoz U."/>
            <person name="Brodie E.L."/>
            <person name="Williams K.H."/>
            <person name="Hubbard S.S."/>
            <person name="Banfield J.F."/>
        </authorList>
    </citation>
    <scope>NUCLEOTIDE SEQUENCE [LARGE SCALE GENOMIC DNA]</scope>
</reference>
<dbReference type="EC" id="6.1.1.19" evidence="8"/>
<dbReference type="SUPFAM" id="SSF52374">
    <property type="entry name" value="Nucleotidylyl transferase"/>
    <property type="match status" value="1"/>
</dbReference>
<dbReference type="InterPro" id="IPR001278">
    <property type="entry name" value="Arg-tRNA-ligase"/>
</dbReference>
<evidence type="ECO:0000256" key="5">
    <source>
        <dbReference type="ARBA" id="ARBA00022917"/>
    </source>
</evidence>
<evidence type="ECO:0000256" key="9">
    <source>
        <dbReference type="RuleBase" id="RU363038"/>
    </source>
</evidence>
<keyword evidence="5 8" id="KW-0648">Protein biosynthesis</keyword>
<dbReference type="SUPFAM" id="SSF47323">
    <property type="entry name" value="Anticodon-binding domain of a subclass of class I aminoacyl-tRNA synthetases"/>
    <property type="match status" value="1"/>
</dbReference>
<sequence length="576" mass="65477">MEYTIFKIKRQIIDLVAQAIEQDFDLTNLEVTRPPDWQLGDLAVPCFYLSKLTRQAPNKIAEELAGKINPGGVIKAIKNIGPYLNFFIDPAVFGKSVINEIQKYQATYGSFKSGQTKIMLEYSQPNTHKEFHIGHSRNVILGHSLVNLLKLMGHKVMAVNYIGDTGAHVTKCLWAYDKFYKDKEIPSDKGKFLGQIYAAASQKVETNKEYKKEVDEILRQLEAGDARAFKGAAKKWLALWQQTRKWSLDSFNDIYKILGVKFDQVFYESEMAKPGKKIVEDLLARKIAERSEGAVIIDLEKYGLKKFLLLKSDGSSLYATKELALAKLKFEKFKIDESVIVVDSRQSFYLKQFFKTLEIIGWGGKMIHISYEFVTLKAGAMASRRGNVVLFEDFYNQVLGRAKIETQKRHNDWPEKKIQEVADQIALAAIKFNMLKVGNNSIIVFDIDEALDFDGFSGPYIQYTCSRIKSVLKKASFRPGQRIDYAKLTTELEKELLLKLASFPEVIAESAQQYDPSGLAQYLFELARLFSTFYQKIPIINSPQEISKARLLLIDSIRIVLINGLAVLGIKSPNQM</sequence>
<dbReference type="FunFam" id="1.10.730.10:FF:000006">
    <property type="entry name" value="Arginyl-tRNA synthetase 2, mitochondrial"/>
    <property type="match status" value="1"/>
</dbReference>
<keyword evidence="4 8" id="KW-0067">ATP-binding</keyword>
<dbReference type="Gene3D" id="3.40.50.620">
    <property type="entry name" value="HUPs"/>
    <property type="match status" value="1"/>
</dbReference>
<dbReference type="GO" id="GO:0006420">
    <property type="term" value="P:arginyl-tRNA aminoacylation"/>
    <property type="evidence" value="ECO:0007669"/>
    <property type="project" value="UniProtKB-UniRule"/>
</dbReference>
<evidence type="ECO:0000313" key="14">
    <source>
        <dbReference type="Proteomes" id="UP000177376"/>
    </source>
</evidence>
<evidence type="ECO:0000256" key="3">
    <source>
        <dbReference type="ARBA" id="ARBA00022741"/>
    </source>
</evidence>
<feature type="domain" description="DALR anticodon binding" evidence="11">
    <location>
        <begin position="461"/>
        <end position="576"/>
    </location>
</feature>
<evidence type="ECO:0000256" key="6">
    <source>
        <dbReference type="ARBA" id="ARBA00023146"/>
    </source>
</evidence>
<feature type="short sequence motif" description="'HIGH' region" evidence="8">
    <location>
        <begin position="125"/>
        <end position="135"/>
    </location>
</feature>
<dbReference type="InterPro" id="IPR036695">
    <property type="entry name" value="Arg-tRNA-synth_N_sf"/>
</dbReference>
<dbReference type="HAMAP" id="MF_00123">
    <property type="entry name" value="Arg_tRNA_synth"/>
    <property type="match status" value="1"/>
</dbReference>
<dbReference type="SMART" id="SM01016">
    <property type="entry name" value="Arg_tRNA_synt_N"/>
    <property type="match status" value="1"/>
</dbReference>
<evidence type="ECO:0000256" key="7">
    <source>
        <dbReference type="ARBA" id="ARBA00049339"/>
    </source>
</evidence>
<feature type="coiled-coil region" evidence="10">
    <location>
        <begin position="200"/>
        <end position="227"/>
    </location>
</feature>
<dbReference type="SMART" id="SM00836">
    <property type="entry name" value="DALR_1"/>
    <property type="match status" value="1"/>
</dbReference>
<gene>
    <name evidence="8" type="primary">argS</name>
    <name evidence="13" type="ORF">A3A02_02725</name>
</gene>
<comment type="caution">
    <text evidence="13">The sequence shown here is derived from an EMBL/GenBank/DDBJ whole genome shotgun (WGS) entry which is preliminary data.</text>
</comment>
<keyword evidence="8" id="KW-0963">Cytoplasm</keyword>